<proteinExistence type="predicted"/>
<accession>A0ABV9JG82</accession>
<evidence type="ECO:0000313" key="1">
    <source>
        <dbReference type="EMBL" id="MFC4652505.1"/>
    </source>
</evidence>
<dbReference type="RefSeq" id="WP_213536121.1">
    <property type="nucleotide sequence ID" value="NZ_BOVQ01000005.1"/>
</dbReference>
<dbReference type="Proteomes" id="UP001595987">
    <property type="component" value="Unassembled WGS sequence"/>
</dbReference>
<protein>
    <submittedName>
        <fullName evidence="1">Uncharacterized protein</fullName>
    </submittedName>
</protein>
<comment type="caution">
    <text evidence="1">The sequence shown here is derived from an EMBL/GenBank/DDBJ whole genome shotgun (WGS) entry which is preliminary data.</text>
</comment>
<evidence type="ECO:0000313" key="2">
    <source>
        <dbReference type="Proteomes" id="UP001595987"/>
    </source>
</evidence>
<keyword evidence="2" id="KW-1185">Reference proteome</keyword>
<organism evidence="1 2">
    <name type="scientific">Lactococcus nasutitermitis</name>
    <dbReference type="NCBI Taxonomy" id="1652957"/>
    <lineage>
        <taxon>Bacteria</taxon>
        <taxon>Bacillati</taxon>
        <taxon>Bacillota</taxon>
        <taxon>Bacilli</taxon>
        <taxon>Lactobacillales</taxon>
        <taxon>Streptococcaceae</taxon>
        <taxon>Lactococcus</taxon>
    </lineage>
</organism>
<sequence>MRLPKNMTAFSKKYKLGHHLLPLLGTWLDIKHFGLIREALLDDEEVAIAFEGRFQPANSIQAQAGKENKDKVKWRTTKGYYAFAVTNRQRLIYAHWRPFHHTVESIRFDRMTDVKIATGVFMGRTRVGTLEDDFYIYFFSGTIKRIGKILQTAAIEKRVVDMI</sequence>
<gene>
    <name evidence="1" type="ORF">ACFO26_06250</name>
</gene>
<name>A0ABV9JG82_9LACT</name>
<reference evidence="2" key="1">
    <citation type="journal article" date="2019" name="Int. J. Syst. Evol. Microbiol.">
        <title>The Global Catalogue of Microorganisms (GCM) 10K type strain sequencing project: providing services to taxonomists for standard genome sequencing and annotation.</title>
        <authorList>
            <consortium name="The Broad Institute Genomics Platform"/>
            <consortium name="The Broad Institute Genome Sequencing Center for Infectious Disease"/>
            <person name="Wu L."/>
            <person name="Ma J."/>
        </authorList>
    </citation>
    <scope>NUCLEOTIDE SEQUENCE [LARGE SCALE GENOMIC DNA]</scope>
    <source>
        <strain evidence="2">CCUG 63287</strain>
    </source>
</reference>
<dbReference type="EMBL" id="JBHSGD010000005">
    <property type="protein sequence ID" value="MFC4652505.1"/>
    <property type="molecule type" value="Genomic_DNA"/>
</dbReference>